<dbReference type="Proteomes" id="UP000584374">
    <property type="component" value="Unassembled WGS sequence"/>
</dbReference>
<organism evidence="1 2">
    <name type="scientific">Saccharopolyspora phatthalungensis</name>
    <dbReference type="NCBI Taxonomy" id="664693"/>
    <lineage>
        <taxon>Bacteria</taxon>
        <taxon>Bacillati</taxon>
        <taxon>Actinomycetota</taxon>
        <taxon>Actinomycetes</taxon>
        <taxon>Pseudonocardiales</taxon>
        <taxon>Pseudonocardiaceae</taxon>
        <taxon>Saccharopolyspora</taxon>
    </lineage>
</organism>
<name>A0A840PZE2_9PSEU</name>
<evidence type="ECO:0000313" key="1">
    <source>
        <dbReference type="EMBL" id="MBB5152591.1"/>
    </source>
</evidence>
<sequence length="134" mass="15495">MPDPDHWRSRNVHWHAYVEIYESSAGDYSTRAQRLAGKPDIVLFAPEDAANWIATMIRRHIHRRAIRLIGSDGRVGHIGDEQHIEQALISNLDDLCHGNSVYQDIPRQTDRLHLWLEAVTPEQCPEAKHHRENP</sequence>
<reference evidence="1 2" key="1">
    <citation type="submission" date="2020-08" db="EMBL/GenBank/DDBJ databases">
        <title>Sequencing the genomes of 1000 actinobacteria strains.</title>
        <authorList>
            <person name="Klenk H.-P."/>
        </authorList>
    </citation>
    <scope>NUCLEOTIDE SEQUENCE [LARGE SCALE GENOMIC DNA]</scope>
    <source>
        <strain evidence="1 2">DSM 45584</strain>
    </source>
</reference>
<dbReference type="AlphaFoldDB" id="A0A840PZE2"/>
<dbReference type="EMBL" id="JACHIW010000001">
    <property type="protein sequence ID" value="MBB5152591.1"/>
    <property type="molecule type" value="Genomic_DNA"/>
</dbReference>
<gene>
    <name evidence="1" type="ORF">BJ970_000125</name>
</gene>
<proteinExistence type="predicted"/>
<accession>A0A840PZE2</accession>
<dbReference type="RefSeq" id="WP_184722137.1">
    <property type="nucleotide sequence ID" value="NZ_JACHIW010000001.1"/>
</dbReference>
<evidence type="ECO:0000313" key="2">
    <source>
        <dbReference type="Proteomes" id="UP000584374"/>
    </source>
</evidence>
<comment type="caution">
    <text evidence="1">The sequence shown here is derived from an EMBL/GenBank/DDBJ whole genome shotgun (WGS) entry which is preliminary data.</text>
</comment>
<protein>
    <submittedName>
        <fullName evidence="1">Uncharacterized protein</fullName>
    </submittedName>
</protein>
<keyword evidence="2" id="KW-1185">Reference proteome</keyword>